<dbReference type="InterPro" id="IPR020051">
    <property type="entry name" value="SagB-type_dehydrogenase"/>
</dbReference>
<dbReference type="NCBIfam" id="TIGR03605">
    <property type="entry name" value="antibiot_sagB"/>
    <property type="match status" value="1"/>
</dbReference>
<dbReference type="InterPro" id="IPR052544">
    <property type="entry name" value="Bacteriocin_Proc_Enz"/>
</dbReference>
<sequence length="260" mass="29180">MFREKYPEAWIFHRGTCRSELNTLQLQDAQSLQESYKEYLSAPTVLLPLVKIPSVQFADLVSERYSCRRFTNEPVQLQDVANILFAGYGKCSTIILGENEFIWRTVPSGGGLYPLELYLLVTNVAGLEPGIYHYVITPGLLEIVKIVNLPKSFLENLFMHQPYVAAAPLIIVATSVIERTMKKYFDRGYRYILFEAGHAFQNMNLMSIACQLGSMNIGGFFDADMCKVLGIDMEEEVPLYAMAVGVPDGNSITARLPVQG</sequence>
<protein>
    <submittedName>
        <fullName evidence="2">SagB/ThcOx family dehydrogenase</fullName>
    </submittedName>
</protein>
<evidence type="ECO:0000313" key="2">
    <source>
        <dbReference type="EMBL" id="KAA9038524.1"/>
    </source>
</evidence>
<dbReference type="EMBL" id="VYQF01000003">
    <property type="protein sequence ID" value="KAA9038524.1"/>
    <property type="molecule type" value="Genomic_DNA"/>
</dbReference>
<dbReference type="Proteomes" id="UP000326903">
    <property type="component" value="Unassembled WGS sequence"/>
</dbReference>
<comment type="caution">
    <text evidence="2">The sequence shown here is derived from an EMBL/GenBank/DDBJ whole genome shotgun (WGS) entry which is preliminary data.</text>
</comment>
<dbReference type="InterPro" id="IPR029479">
    <property type="entry name" value="Nitroreductase"/>
</dbReference>
<dbReference type="RefSeq" id="WP_150415244.1">
    <property type="nucleotide sequence ID" value="NZ_VYQF01000003.1"/>
</dbReference>
<evidence type="ECO:0000313" key="3">
    <source>
        <dbReference type="Proteomes" id="UP000326903"/>
    </source>
</evidence>
<dbReference type="Pfam" id="PF00881">
    <property type="entry name" value="Nitroreductase"/>
    <property type="match status" value="1"/>
</dbReference>
<dbReference type="CDD" id="cd02142">
    <property type="entry name" value="McbC_SagB-like_oxidoreductase"/>
    <property type="match status" value="1"/>
</dbReference>
<dbReference type="Gene3D" id="3.40.109.10">
    <property type="entry name" value="NADH Oxidase"/>
    <property type="match status" value="1"/>
</dbReference>
<dbReference type="PANTHER" id="PTHR43745:SF2">
    <property type="entry name" value="NITROREDUCTASE MJ1384-RELATED"/>
    <property type="match status" value="1"/>
</dbReference>
<organism evidence="2 3">
    <name type="scientific">Ginsengibacter hankyongi</name>
    <dbReference type="NCBI Taxonomy" id="2607284"/>
    <lineage>
        <taxon>Bacteria</taxon>
        <taxon>Pseudomonadati</taxon>
        <taxon>Bacteroidota</taxon>
        <taxon>Chitinophagia</taxon>
        <taxon>Chitinophagales</taxon>
        <taxon>Chitinophagaceae</taxon>
        <taxon>Ginsengibacter</taxon>
    </lineage>
</organism>
<feature type="domain" description="Nitroreductase" evidence="1">
    <location>
        <begin position="62"/>
        <end position="245"/>
    </location>
</feature>
<name>A0A5J5IFV2_9BACT</name>
<proteinExistence type="predicted"/>
<gene>
    <name evidence="2" type="ORF">FW778_13260</name>
</gene>
<accession>A0A5J5IFV2</accession>
<keyword evidence="3" id="KW-1185">Reference proteome</keyword>
<evidence type="ECO:0000259" key="1">
    <source>
        <dbReference type="Pfam" id="PF00881"/>
    </source>
</evidence>
<dbReference type="PANTHER" id="PTHR43745">
    <property type="entry name" value="NITROREDUCTASE MJ1384-RELATED"/>
    <property type="match status" value="1"/>
</dbReference>
<dbReference type="InterPro" id="IPR000415">
    <property type="entry name" value="Nitroreductase-like"/>
</dbReference>
<reference evidence="2 3" key="1">
    <citation type="submission" date="2019-09" db="EMBL/GenBank/DDBJ databases">
        <title>Draft genome sequence of Ginsengibacter sp. BR5-29.</title>
        <authorList>
            <person name="Im W.-T."/>
        </authorList>
    </citation>
    <scope>NUCLEOTIDE SEQUENCE [LARGE SCALE GENOMIC DNA]</scope>
    <source>
        <strain evidence="2 3">BR5-29</strain>
    </source>
</reference>
<dbReference type="GO" id="GO:0016491">
    <property type="term" value="F:oxidoreductase activity"/>
    <property type="evidence" value="ECO:0007669"/>
    <property type="project" value="InterPro"/>
</dbReference>
<dbReference type="AlphaFoldDB" id="A0A5J5IFV2"/>
<dbReference type="SUPFAM" id="SSF55469">
    <property type="entry name" value="FMN-dependent nitroreductase-like"/>
    <property type="match status" value="1"/>
</dbReference>